<feature type="region of interest" description="Disordered" evidence="7">
    <location>
        <begin position="459"/>
        <end position="493"/>
    </location>
</feature>
<dbReference type="PANTHER" id="PTHR31221">
    <property type="entry name" value="WRKY TRANSCRIPTION FACTOR PROTEIN 1-RELATED"/>
    <property type="match status" value="1"/>
</dbReference>
<gene>
    <name evidence="10" type="ORF">DARMORV10_A08P19010.1</name>
</gene>
<keyword evidence="3" id="KW-0805">Transcription regulation</keyword>
<feature type="region of interest" description="Disordered" evidence="7">
    <location>
        <begin position="594"/>
        <end position="620"/>
    </location>
</feature>
<feature type="transmembrane region" description="Helical" evidence="8">
    <location>
        <begin position="180"/>
        <end position="198"/>
    </location>
</feature>
<feature type="transmembrane region" description="Helical" evidence="8">
    <location>
        <begin position="154"/>
        <end position="173"/>
    </location>
</feature>
<evidence type="ECO:0000313" key="10">
    <source>
        <dbReference type="EMBL" id="CAF2242751.1"/>
    </source>
</evidence>
<protein>
    <submittedName>
        <fullName evidence="10">(rape) hypothetical protein</fullName>
    </submittedName>
</protein>
<comment type="subcellular location">
    <subcellularLocation>
        <location evidence="1">Nucleus</location>
    </subcellularLocation>
</comment>
<keyword evidence="8" id="KW-1133">Transmembrane helix</keyword>
<keyword evidence="2" id="KW-0677">Repeat</keyword>
<dbReference type="SUPFAM" id="SSF118290">
    <property type="entry name" value="WRKY DNA-binding domain"/>
    <property type="match status" value="2"/>
</dbReference>
<dbReference type="Gene3D" id="2.20.25.80">
    <property type="entry name" value="WRKY domain"/>
    <property type="match status" value="2"/>
</dbReference>
<feature type="transmembrane region" description="Helical" evidence="8">
    <location>
        <begin position="115"/>
        <end position="134"/>
    </location>
</feature>
<dbReference type="PROSITE" id="PS50811">
    <property type="entry name" value="WRKY"/>
    <property type="match status" value="2"/>
</dbReference>
<dbReference type="GO" id="GO:0043565">
    <property type="term" value="F:sequence-specific DNA binding"/>
    <property type="evidence" value="ECO:0007669"/>
    <property type="project" value="InterPro"/>
</dbReference>
<reference evidence="10" key="1">
    <citation type="submission" date="2021-01" db="EMBL/GenBank/DDBJ databases">
        <authorList>
            <consortium name="Genoscope - CEA"/>
            <person name="William W."/>
        </authorList>
    </citation>
    <scope>NUCLEOTIDE SEQUENCE</scope>
</reference>
<dbReference type="Pfam" id="PF24818">
    <property type="entry name" value="PH_TRF2_HOY1"/>
    <property type="match status" value="1"/>
</dbReference>
<dbReference type="Proteomes" id="UP001295469">
    <property type="component" value="Chromosome A08"/>
</dbReference>
<dbReference type="GO" id="GO:0005634">
    <property type="term" value="C:nucleus"/>
    <property type="evidence" value="ECO:0007669"/>
    <property type="project" value="UniProtKB-SubCell"/>
</dbReference>
<dbReference type="InterPro" id="IPR044810">
    <property type="entry name" value="WRKY_plant"/>
</dbReference>
<accession>A0A817A012</accession>
<dbReference type="GO" id="GO:0003700">
    <property type="term" value="F:DNA-binding transcription factor activity"/>
    <property type="evidence" value="ECO:0007669"/>
    <property type="project" value="InterPro"/>
</dbReference>
<feature type="domain" description="WRKY" evidence="9">
    <location>
        <begin position="500"/>
        <end position="565"/>
    </location>
</feature>
<name>A0A817A012_BRANA</name>
<dbReference type="PANTHER" id="PTHR31221:SF288">
    <property type="entry name" value="WRKY DOMAIN-CONTAINING PROTEIN"/>
    <property type="match status" value="1"/>
</dbReference>
<feature type="region of interest" description="Disordered" evidence="7">
    <location>
        <begin position="249"/>
        <end position="268"/>
    </location>
</feature>
<feature type="domain" description="WRKY" evidence="9">
    <location>
        <begin position="348"/>
        <end position="405"/>
    </location>
</feature>
<dbReference type="AlphaFoldDB" id="A0A817A012"/>
<evidence type="ECO:0000256" key="2">
    <source>
        <dbReference type="ARBA" id="ARBA00022737"/>
    </source>
</evidence>
<feature type="compositionally biased region" description="Basic and acidic residues" evidence="7">
    <location>
        <begin position="413"/>
        <end position="424"/>
    </location>
</feature>
<sequence>MVLFKKKSINQGKKVLWSSGIGAPAGVPAPGFESWPLRNLHMGCSIRDRRPLHGEPHGDVLAASMLTSVSSLDHLDGARILGPGTLTLLLSRQPLFFWETNPQPRKHTLWQATSLAWNFFFFFFFFFLTARHSQTHVDSVNQIAVTTDLMITSFPHYLLLVTHCFMILLFQLFKIDVLKAWKSVLASVISYALGLFMIAKAPWYLLLLAWAWTGTAVTGFFVIGHDCAHESFSNNKLVEDIVDVRENSSVEPNREDVKERDRGSGKESVVSAIVPVDEVAVENHVVEPSTSMTVLINPSMVEASLSSNPSAAQGVSPVSVPSKREQRSDSRVVSNLSVSPVLRRPARDGYHWRKYGQKQVKSPKGSRSYYRCTYSDCCAKKIECSNDSGNVIEIVNKGSHSHEPLRKNSFSPRETRAASDRPCMEDNTVVPTGSALSISTKENVCQSLAIVEGKRNCENEAVEEPEPKRRQVLLKKSNSQSSDSVSKPGKKHKVVVHAAGDVGISGDGYRWRKYGQKMVKGNPNPRNYYRCTSAGCSVRKHIETALENRTAVVITYKGVHNHDMPVPKKHHGPPSSALVAAAAPTSMRTRLEDQVNIPTSGHSSVGGGSDKQNSEAVDVGGGEKVMESARTLLSIGFEIKQC</sequence>
<feature type="compositionally biased region" description="Basic and acidic residues" evidence="7">
    <location>
        <begin position="249"/>
        <end position="265"/>
    </location>
</feature>
<evidence type="ECO:0000256" key="3">
    <source>
        <dbReference type="ARBA" id="ARBA00023015"/>
    </source>
</evidence>
<dbReference type="InterPro" id="IPR003657">
    <property type="entry name" value="WRKY_dom"/>
</dbReference>
<keyword evidence="6" id="KW-0539">Nucleus</keyword>
<organism evidence="10">
    <name type="scientific">Brassica napus</name>
    <name type="common">Rape</name>
    <dbReference type="NCBI Taxonomy" id="3708"/>
    <lineage>
        <taxon>Eukaryota</taxon>
        <taxon>Viridiplantae</taxon>
        <taxon>Streptophyta</taxon>
        <taxon>Embryophyta</taxon>
        <taxon>Tracheophyta</taxon>
        <taxon>Spermatophyta</taxon>
        <taxon>Magnoliopsida</taxon>
        <taxon>eudicotyledons</taxon>
        <taxon>Gunneridae</taxon>
        <taxon>Pentapetalae</taxon>
        <taxon>rosids</taxon>
        <taxon>malvids</taxon>
        <taxon>Brassicales</taxon>
        <taxon>Brassicaceae</taxon>
        <taxon>Brassiceae</taxon>
        <taxon>Brassica</taxon>
    </lineage>
</organism>
<keyword evidence="4" id="KW-0238">DNA-binding</keyword>
<feature type="region of interest" description="Disordered" evidence="7">
    <location>
        <begin position="401"/>
        <end position="428"/>
    </location>
</feature>
<evidence type="ECO:0000256" key="7">
    <source>
        <dbReference type="SAM" id="MobiDB-lite"/>
    </source>
</evidence>
<dbReference type="EMBL" id="HG994362">
    <property type="protein sequence ID" value="CAF2242751.1"/>
    <property type="molecule type" value="Genomic_DNA"/>
</dbReference>
<evidence type="ECO:0000256" key="5">
    <source>
        <dbReference type="ARBA" id="ARBA00023163"/>
    </source>
</evidence>
<feature type="region of interest" description="Disordered" evidence="7">
    <location>
        <begin position="306"/>
        <end position="335"/>
    </location>
</feature>
<dbReference type="FunFam" id="2.20.25.80:FF:000006">
    <property type="entry name" value="WRKY transcription factor"/>
    <property type="match status" value="1"/>
</dbReference>
<feature type="compositionally biased region" description="Low complexity" evidence="7">
    <location>
        <begin position="475"/>
        <end position="487"/>
    </location>
</feature>
<dbReference type="InterPro" id="IPR036576">
    <property type="entry name" value="WRKY_dom_sf"/>
</dbReference>
<evidence type="ECO:0000256" key="6">
    <source>
        <dbReference type="ARBA" id="ARBA00023242"/>
    </source>
</evidence>
<evidence type="ECO:0000259" key="9">
    <source>
        <dbReference type="PROSITE" id="PS50811"/>
    </source>
</evidence>
<evidence type="ECO:0000256" key="4">
    <source>
        <dbReference type="ARBA" id="ARBA00023125"/>
    </source>
</evidence>
<evidence type="ECO:0000256" key="1">
    <source>
        <dbReference type="ARBA" id="ARBA00004123"/>
    </source>
</evidence>
<keyword evidence="8" id="KW-0472">Membrane</keyword>
<proteinExistence type="predicted"/>
<dbReference type="Pfam" id="PF03106">
    <property type="entry name" value="WRKY"/>
    <property type="match status" value="2"/>
</dbReference>
<dbReference type="InterPro" id="IPR057939">
    <property type="entry name" value="TRF2_HOY1_PH"/>
</dbReference>
<dbReference type="SMART" id="SM00774">
    <property type="entry name" value="WRKY"/>
    <property type="match status" value="2"/>
</dbReference>
<keyword evidence="8" id="KW-0812">Transmembrane</keyword>
<keyword evidence="5" id="KW-0804">Transcription</keyword>
<evidence type="ECO:0000256" key="8">
    <source>
        <dbReference type="SAM" id="Phobius"/>
    </source>
</evidence>